<keyword evidence="2" id="KW-1185">Reference proteome</keyword>
<accession>A0A1M6CI05</accession>
<name>A0A1M6CI05_9ACTN</name>
<evidence type="ECO:0000313" key="2">
    <source>
        <dbReference type="Proteomes" id="UP000184452"/>
    </source>
</evidence>
<dbReference type="EMBL" id="FQZK01000001">
    <property type="protein sequence ID" value="SHI60338.1"/>
    <property type="molecule type" value="Genomic_DNA"/>
</dbReference>
<sequence length="60" mass="6433">MSPDSKAVFTEGFPSGLGGVEPILAVGVNDTRCGCVHGRCPPSVPEGAPFRWARWLQHVR</sequence>
<proteinExistence type="predicted"/>
<evidence type="ECO:0000313" key="1">
    <source>
        <dbReference type="EMBL" id="SHI60338.1"/>
    </source>
</evidence>
<dbReference type="AlphaFoldDB" id="A0A1M6CI05"/>
<gene>
    <name evidence="1" type="ORF">SAMN05421803_101705</name>
</gene>
<protein>
    <submittedName>
        <fullName evidence="1">Uncharacterized protein</fullName>
    </submittedName>
</protein>
<organism evidence="1 2">
    <name type="scientific">Nocardiopsis flavescens</name>
    <dbReference type="NCBI Taxonomy" id="758803"/>
    <lineage>
        <taxon>Bacteria</taxon>
        <taxon>Bacillati</taxon>
        <taxon>Actinomycetota</taxon>
        <taxon>Actinomycetes</taxon>
        <taxon>Streptosporangiales</taxon>
        <taxon>Nocardiopsidaceae</taxon>
        <taxon>Nocardiopsis</taxon>
    </lineage>
</organism>
<dbReference type="Proteomes" id="UP000184452">
    <property type="component" value="Unassembled WGS sequence"/>
</dbReference>
<reference evidence="1 2" key="1">
    <citation type="submission" date="2016-11" db="EMBL/GenBank/DDBJ databases">
        <authorList>
            <person name="Jaros S."/>
            <person name="Januszkiewicz K."/>
            <person name="Wedrychowicz H."/>
        </authorList>
    </citation>
    <scope>NUCLEOTIDE SEQUENCE [LARGE SCALE GENOMIC DNA]</scope>
    <source>
        <strain evidence="1 2">CGMCC 4.5723</strain>
    </source>
</reference>